<dbReference type="Gramene" id="KVH90935">
    <property type="protein sequence ID" value="KVH90935"/>
    <property type="gene ID" value="Ccrd_007076"/>
</dbReference>
<dbReference type="AlphaFoldDB" id="A0A103XHR1"/>
<reference evidence="1 2" key="1">
    <citation type="journal article" date="2016" name="Sci. Rep.">
        <title>The genome sequence of the outbreeding globe artichoke constructed de novo incorporating a phase-aware low-pass sequencing strategy of F1 progeny.</title>
        <authorList>
            <person name="Scaglione D."/>
            <person name="Reyes-Chin-Wo S."/>
            <person name="Acquadro A."/>
            <person name="Froenicke L."/>
            <person name="Portis E."/>
            <person name="Beitel C."/>
            <person name="Tirone M."/>
            <person name="Mauro R."/>
            <person name="Lo Monaco A."/>
            <person name="Mauromicale G."/>
            <person name="Faccioli P."/>
            <person name="Cattivelli L."/>
            <person name="Rieseberg L."/>
            <person name="Michelmore R."/>
            <person name="Lanteri S."/>
        </authorList>
    </citation>
    <scope>NUCLEOTIDE SEQUENCE [LARGE SCALE GENOMIC DNA]</scope>
    <source>
        <strain evidence="1">2C</strain>
    </source>
</reference>
<sequence>MRYITRDYGLQERLNAKMDLKHSQKHSLMTTFVIVLMALMSQEHRLVLLGNSIAEMLDIVPFQYFRLG</sequence>
<dbReference type="EMBL" id="LEKV01005087">
    <property type="protein sequence ID" value="KVH90935.1"/>
    <property type="molecule type" value="Genomic_DNA"/>
</dbReference>
<keyword evidence="2" id="KW-1185">Reference proteome</keyword>
<evidence type="ECO:0000313" key="1">
    <source>
        <dbReference type="EMBL" id="KVH90935.1"/>
    </source>
</evidence>
<comment type="caution">
    <text evidence="1">The sequence shown here is derived from an EMBL/GenBank/DDBJ whole genome shotgun (WGS) entry which is preliminary data.</text>
</comment>
<name>A0A103XHR1_CYNCS</name>
<accession>A0A103XHR1</accession>
<dbReference type="Proteomes" id="UP000243975">
    <property type="component" value="Unassembled WGS sequence"/>
</dbReference>
<organism evidence="1 2">
    <name type="scientific">Cynara cardunculus var. scolymus</name>
    <name type="common">Globe artichoke</name>
    <name type="synonym">Cynara scolymus</name>
    <dbReference type="NCBI Taxonomy" id="59895"/>
    <lineage>
        <taxon>Eukaryota</taxon>
        <taxon>Viridiplantae</taxon>
        <taxon>Streptophyta</taxon>
        <taxon>Embryophyta</taxon>
        <taxon>Tracheophyta</taxon>
        <taxon>Spermatophyta</taxon>
        <taxon>Magnoliopsida</taxon>
        <taxon>eudicotyledons</taxon>
        <taxon>Gunneridae</taxon>
        <taxon>Pentapetalae</taxon>
        <taxon>asterids</taxon>
        <taxon>campanulids</taxon>
        <taxon>Asterales</taxon>
        <taxon>Asteraceae</taxon>
        <taxon>Carduoideae</taxon>
        <taxon>Cardueae</taxon>
        <taxon>Carduinae</taxon>
        <taxon>Cynara</taxon>
    </lineage>
</organism>
<proteinExistence type="predicted"/>
<evidence type="ECO:0000313" key="2">
    <source>
        <dbReference type="Proteomes" id="UP000243975"/>
    </source>
</evidence>
<gene>
    <name evidence="1" type="ORF">Ccrd_007076</name>
</gene>
<protein>
    <submittedName>
        <fullName evidence="1">Uncharacterized protein</fullName>
    </submittedName>
</protein>